<evidence type="ECO:0000313" key="3">
    <source>
        <dbReference type="Proteomes" id="UP000187609"/>
    </source>
</evidence>
<dbReference type="PANTHER" id="PTHR36741:SF1">
    <property type="entry name" value="OS07G0100500 PROTEIN"/>
    <property type="match status" value="1"/>
</dbReference>
<feature type="compositionally biased region" description="Polar residues" evidence="1">
    <location>
        <begin position="1"/>
        <end position="10"/>
    </location>
</feature>
<reference evidence="2" key="1">
    <citation type="submission" date="2016-11" db="EMBL/GenBank/DDBJ databases">
        <title>The genome of Nicotiana attenuata.</title>
        <authorList>
            <person name="Xu S."/>
            <person name="Brockmoeller T."/>
            <person name="Gaquerel E."/>
            <person name="Navarro A."/>
            <person name="Kuhl H."/>
            <person name="Gase K."/>
            <person name="Ling Z."/>
            <person name="Zhou W."/>
            <person name="Kreitzer C."/>
            <person name="Stanke M."/>
            <person name="Tang H."/>
            <person name="Lyons E."/>
            <person name="Pandey P."/>
            <person name="Pandey S.P."/>
            <person name="Timmermann B."/>
            <person name="Baldwin I.T."/>
        </authorList>
    </citation>
    <scope>NUCLEOTIDE SEQUENCE [LARGE SCALE GENOMIC DNA]</scope>
    <source>
        <strain evidence="2">UT</strain>
    </source>
</reference>
<evidence type="ECO:0008006" key="4">
    <source>
        <dbReference type="Google" id="ProtNLM"/>
    </source>
</evidence>
<feature type="compositionally biased region" description="Polar residues" evidence="1">
    <location>
        <begin position="321"/>
        <end position="337"/>
    </location>
</feature>
<feature type="compositionally biased region" description="Basic and acidic residues" evidence="1">
    <location>
        <begin position="11"/>
        <end position="25"/>
    </location>
</feature>
<keyword evidence="3" id="KW-1185">Reference proteome</keyword>
<evidence type="ECO:0000313" key="2">
    <source>
        <dbReference type="EMBL" id="OIT19359.1"/>
    </source>
</evidence>
<dbReference type="KEGG" id="nau:109221539"/>
<accession>A0A1J6KBK7</accession>
<feature type="region of interest" description="Disordered" evidence="1">
    <location>
        <begin position="308"/>
        <end position="337"/>
    </location>
</feature>
<dbReference type="STRING" id="49451.A0A1J6KBK7"/>
<comment type="caution">
    <text evidence="2">The sequence shown here is derived from an EMBL/GenBank/DDBJ whole genome shotgun (WGS) entry which is preliminary data.</text>
</comment>
<protein>
    <recommendedName>
        <fullName evidence="4">Flocculation protein</fullName>
    </recommendedName>
</protein>
<sequence>MVYSEKQQSMDNREVNEVEQSHNGEELEESSSSTSAVVSTSTSGLTVRLTEILVEEGDGDLLLQRSDRENNVMQWLQALDMQVMGACRADERLKPLLKMNVASGAAEDGLFSQLSQHFEPAEVGMLVRCLCIPLVSIRVGKIKKEGTLLCPTATRGNLNLTVLPTSELRISFIGDDGSTERLATFFCQSDCAAVEIKDIMADNSGRSFLINIPDGETSYFWCSEKSKLLGNELKRKMRDLLKKKPSLAELTGISESRIDCFAIRLRAYLIGSAVTNAQASSMPATNPSGNGRIGSCEHGLDAQTSVTFQKPQRSRHYSVQGPKSSPLNLGSLSPRSSSFKESLLRNSSSLRIAKDRLRRRGDSNSCLDRQTPTPGRVDVPSSVHVQDEKLPEEANPTLASELLVADLPFVGSAAIIPSLDSTVFSPYYCWCPPAASTQYSVGTPHLPILSNESFSLPQLSSMAAARSSSILTTKLPLTVTNVSTLDLPPLLPDPLIRLPLSLQASQQIPSFTPLMCDPIVHIPVIDVCSSGQGYLVSAGLAISGTLPPLHPNIVNPLIPQKESVLEKNARETLRLLINGSNQPSTQLIDVLPSVLSSSEQTQNMLGAGSRGLYSGSIDVGTIANGFATRGLMSLSERPLGRVSKWQFSTGNIVDQVDRRLGSGELDEGFTDIEEEN</sequence>
<feature type="region of interest" description="Disordered" evidence="1">
    <location>
        <begin position="360"/>
        <end position="389"/>
    </location>
</feature>
<name>A0A1J6KBK7_NICAT</name>
<proteinExistence type="predicted"/>
<dbReference type="AlphaFoldDB" id="A0A1J6KBK7"/>
<evidence type="ECO:0000256" key="1">
    <source>
        <dbReference type="SAM" id="MobiDB-lite"/>
    </source>
</evidence>
<feature type="compositionally biased region" description="Low complexity" evidence="1">
    <location>
        <begin position="30"/>
        <end position="40"/>
    </location>
</feature>
<gene>
    <name evidence="2" type="ORF">A4A49_41562</name>
</gene>
<dbReference type="SMR" id="A0A1J6KBK7"/>
<dbReference type="EMBL" id="MJEQ01007839">
    <property type="protein sequence ID" value="OIT19359.1"/>
    <property type="molecule type" value="Genomic_DNA"/>
</dbReference>
<dbReference type="Proteomes" id="UP000187609">
    <property type="component" value="Unassembled WGS sequence"/>
</dbReference>
<dbReference type="OrthoDB" id="1921521at2759"/>
<dbReference type="Gramene" id="OIT19359">
    <property type="protein sequence ID" value="OIT19359"/>
    <property type="gene ID" value="A4A49_41562"/>
</dbReference>
<dbReference type="OMA" id="LSDEPEC"/>
<dbReference type="PANTHER" id="PTHR36741">
    <property type="entry name" value="OS07G0100500 PROTEIN"/>
    <property type="match status" value="1"/>
</dbReference>
<organism evidence="2 3">
    <name type="scientific">Nicotiana attenuata</name>
    <name type="common">Coyote tobacco</name>
    <dbReference type="NCBI Taxonomy" id="49451"/>
    <lineage>
        <taxon>Eukaryota</taxon>
        <taxon>Viridiplantae</taxon>
        <taxon>Streptophyta</taxon>
        <taxon>Embryophyta</taxon>
        <taxon>Tracheophyta</taxon>
        <taxon>Spermatophyta</taxon>
        <taxon>Magnoliopsida</taxon>
        <taxon>eudicotyledons</taxon>
        <taxon>Gunneridae</taxon>
        <taxon>Pentapetalae</taxon>
        <taxon>asterids</taxon>
        <taxon>lamiids</taxon>
        <taxon>Solanales</taxon>
        <taxon>Solanaceae</taxon>
        <taxon>Nicotianoideae</taxon>
        <taxon>Nicotianeae</taxon>
        <taxon>Nicotiana</taxon>
    </lineage>
</organism>
<feature type="compositionally biased region" description="Polar residues" evidence="1">
    <location>
        <begin position="363"/>
        <end position="373"/>
    </location>
</feature>
<feature type="region of interest" description="Disordered" evidence="1">
    <location>
        <begin position="1"/>
        <end position="40"/>
    </location>
</feature>